<reference evidence="7" key="1">
    <citation type="submission" date="2014-12" db="EMBL/GenBank/DDBJ databases">
        <authorList>
            <person name="Jaenicke S."/>
        </authorList>
    </citation>
    <scope>NUCLEOTIDE SEQUENCE [LARGE SCALE GENOMIC DNA]</scope>
    <source>
        <strain evidence="7">CBS1600</strain>
    </source>
</reference>
<keyword evidence="4" id="KW-0862">Zinc</keyword>
<protein>
    <recommendedName>
        <fullName evidence="1">alkaline phosphatase</fullName>
        <ecNumber evidence="1">3.1.3.1</ecNumber>
    </recommendedName>
</protein>
<feature type="binding site" evidence="4">
    <location>
        <position position="137"/>
    </location>
    <ligand>
        <name>Mg(2+)</name>
        <dbReference type="ChEBI" id="CHEBI:18420"/>
    </ligand>
</feature>
<accession>A0A0H5C5U5</accession>
<reference evidence="8 10" key="3">
    <citation type="journal article" date="2016" name="Proc. Natl. Acad. Sci. U.S.A.">
        <title>Comparative genomics of biotechnologically important yeasts.</title>
        <authorList>
            <person name="Riley R."/>
            <person name="Haridas S."/>
            <person name="Wolfe K.H."/>
            <person name="Lopes M.R."/>
            <person name="Hittinger C.T."/>
            <person name="Goeker M."/>
            <person name="Salamov A.A."/>
            <person name="Wisecaver J.H."/>
            <person name="Long T.M."/>
            <person name="Calvey C.H."/>
            <person name="Aerts A.L."/>
            <person name="Barry K.W."/>
            <person name="Choi C."/>
            <person name="Clum A."/>
            <person name="Coughlan A.Y."/>
            <person name="Deshpande S."/>
            <person name="Douglass A.P."/>
            <person name="Hanson S.J."/>
            <person name="Klenk H.-P."/>
            <person name="LaButti K.M."/>
            <person name="Lapidus A."/>
            <person name="Lindquist E.A."/>
            <person name="Lipzen A.M."/>
            <person name="Meier-Kolthoff J.P."/>
            <person name="Ohm R.A."/>
            <person name="Otillar R.P."/>
            <person name="Pangilinan J.L."/>
            <person name="Peng Y."/>
            <person name="Rokas A."/>
            <person name="Rosa C.A."/>
            <person name="Scheuner C."/>
            <person name="Sibirny A.A."/>
            <person name="Slot J.C."/>
            <person name="Stielow J.B."/>
            <person name="Sun H."/>
            <person name="Kurtzman C.P."/>
            <person name="Blackwell M."/>
            <person name="Grigoriev I.V."/>
            <person name="Jeffries T.W."/>
        </authorList>
    </citation>
    <scope>NUCLEOTIDE SEQUENCE [LARGE SCALE GENOMIC DNA]</scope>
    <source>
        <strain evidence="10">ATCC 18201 / CBS 1600 / BCRC 20928 / JCM 3617 / NBRC 0987 / NRRL Y-1542</strain>
        <strain evidence="8">NRRL Y-1542</strain>
    </source>
</reference>
<evidence type="ECO:0000256" key="6">
    <source>
        <dbReference type="SAM" id="SignalP"/>
    </source>
</evidence>
<evidence type="ECO:0000256" key="1">
    <source>
        <dbReference type="ARBA" id="ARBA00012647"/>
    </source>
</evidence>
<dbReference type="GO" id="GO:0046872">
    <property type="term" value="F:metal ion binding"/>
    <property type="evidence" value="ECO:0007669"/>
    <property type="project" value="UniProtKB-KW"/>
</dbReference>
<dbReference type="STRING" id="983966.A0A0H5C5U5"/>
<evidence type="ECO:0000256" key="5">
    <source>
        <dbReference type="RuleBase" id="RU003946"/>
    </source>
</evidence>
<feature type="binding site" evidence="4">
    <location>
        <position position="332"/>
    </location>
    <ligand>
        <name>Zn(2+)</name>
        <dbReference type="ChEBI" id="CHEBI:29105"/>
        <label>2</label>
    </ligand>
</feature>
<dbReference type="RefSeq" id="XP_020071347.1">
    <property type="nucleotide sequence ID" value="XM_020213315.1"/>
</dbReference>
<evidence type="ECO:0000256" key="3">
    <source>
        <dbReference type="PIRSR" id="PIRSR601952-1"/>
    </source>
</evidence>
<name>A0A0H5C5U5_CYBJN</name>
<proteinExistence type="inferred from homology"/>
<keyword evidence="2" id="KW-0597">Phosphoprotein</keyword>
<dbReference type="GO" id="GO:0019637">
    <property type="term" value="P:organophosphate metabolic process"/>
    <property type="evidence" value="ECO:0007669"/>
    <property type="project" value="UniProtKB-ARBA"/>
</dbReference>
<dbReference type="InterPro" id="IPR042085">
    <property type="entry name" value="Ap_crown"/>
</dbReference>
<dbReference type="GO" id="GO:0000329">
    <property type="term" value="C:fungal-type vacuole membrane"/>
    <property type="evidence" value="ECO:0007669"/>
    <property type="project" value="TreeGrafter"/>
</dbReference>
<dbReference type="Pfam" id="PF00245">
    <property type="entry name" value="Alk_phosphatase"/>
    <property type="match status" value="1"/>
</dbReference>
<keyword evidence="10" id="KW-1185">Reference proteome</keyword>
<dbReference type="PANTHER" id="PTHR11596">
    <property type="entry name" value="ALKALINE PHOSPHATASE"/>
    <property type="match status" value="1"/>
</dbReference>
<keyword evidence="4" id="KW-0479">Metal-binding</keyword>
<evidence type="ECO:0000313" key="9">
    <source>
        <dbReference type="Proteomes" id="UP000038830"/>
    </source>
</evidence>
<feature type="binding site" evidence="4">
    <location>
        <position position="429"/>
    </location>
    <ligand>
        <name>Zn(2+)</name>
        <dbReference type="ChEBI" id="CHEBI:29105"/>
        <label>2</label>
    </ligand>
</feature>
<comment type="similarity">
    <text evidence="5">Belongs to the alkaline phosphatase family.</text>
</comment>
<dbReference type="PRINTS" id="PR00113">
    <property type="entry name" value="ALKPHPHTASE"/>
</dbReference>
<feature type="binding site" evidence="4">
    <location>
        <position position="288"/>
    </location>
    <ligand>
        <name>Zn(2+)</name>
        <dbReference type="ChEBI" id="CHEBI:29105"/>
        <label>2</label>
    </ligand>
</feature>
<keyword evidence="6" id="KW-0732">Signal</keyword>
<feature type="active site" description="Phosphoserine intermediate" evidence="3">
    <location>
        <position position="84"/>
    </location>
</feature>
<sequence length="490" mass="53638">MRLPTAVLVLIFAALIEAIPIKYNTKKNIIFMVSDGMGLSAMTTARQFIETRDNLTYEQASLEMENYLIGSVRTQSSSTLITDSAAAGSAIANGVKTYNGAISVDPEGNPRGTFYEGAKLLNYSTGIVSTTFVQDATICTPNTHVLSRRYYDLIAEQQLGYGHPLGQTMDIVMGGGRQYLHGVNSTQYQTKGKRSDGVDYIQKAQDDGWTYIGDRESFDELYDDESDEAQLPLLAIFGANSLPMEMDRNATEVPSLTEMSLLAIDQLVKATENSTTGFVLLLEGARIDHAGHANDPRAIVDDTVAHADAFKAVIDRVSQLDTETIVVSTSDHECGGLGLGYNGDYEWWPENLLGITTSTEYAINLLDAYDGANETKAEWFRTEVLEGQMNFTNYTSEEIDEVLASDSPQVSLAHLVSRAANLGWTSTAHTQQDVPLYAWANTEGAYLRTLAALGSSIENTEIPEFFARELGVDLDEVTELIKDIQTSPDN</sequence>
<dbReference type="GeneID" id="30987711"/>
<dbReference type="GO" id="GO:0004035">
    <property type="term" value="F:alkaline phosphatase activity"/>
    <property type="evidence" value="ECO:0007669"/>
    <property type="project" value="UniProtKB-EC"/>
</dbReference>
<feature type="signal peptide" evidence="6">
    <location>
        <begin position="1"/>
        <end position="18"/>
    </location>
</feature>
<feature type="binding site" evidence="4">
    <location>
        <position position="35"/>
    </location>
    <ligand>
        <name>Zn(2+)</name>
        <dbReference type="ChEBI" id="CHEBI:29105"/>
        <label>2</label>
    </ligand>
</feature>
<dbReference type="InterPro" id="IPR017850">
    <property type="entry name" value="Alkaline_phosphatase_core_sf"/>
</dbReference>
<comment type="cofactor">
    <cofactor evidence="4">
        <name>Zn(2+)</name>
        <dbReference type="ChEBI" id="CHEBI:29105"/>
    </cofactor>
    <text evidence="4">Binds 2 Zn(2+) ions.</text>
</comment>
<feature type="binding site" evidence="4">
    <location>
        <position position="283"/>
    </location>
    <ligand>
        <name>Mg(2+)</name>
        <dbReference type="ChEBI" id="CHEBI:18420"/>
    </ligand>
</feature>
<evidence type="ECO:0000313" key="10">
    <source>
        <dbReference type="Proteomes" id="UP000094389"/>
    </source>
</evidence>
<feature type="chain" id="PRO_5040564456" description="alkaline phosphatase" evidence="6">
    <location>
        <begin position="19"/>
        <end position="490"/>
    </location>
</feature>
<dbReference type="AlphaFoldDB" id="A0A0H5C5U5"/>
<dbReference type="SUPFAM" id="SSF53649">
    <property type="entry name" value="Alkaline phosphatase-like"/>
    <property type="match status" value="1"/>
</dbReference>
<feature type="binding site" evidence="4">
    <location>
        <position position="35"/>
    </location>
    <ligand>
        <name>Mg(2+)</name>
        <dbReference type="ChEBI" id="CHEBI:18420"/>
    </ligand>
</feature>
<accession>A0A1E4S459</accession>
<reference evidence="9" key="2">
    <citation type="journal article" date="2015" name="J. Biotechnol.">
        <title>The structure of the Cyberlindnera jadinii genome and its relation to Candida utilis analyzed by the occurrence of single nucleotide polymorphisms.</title>
        <authorList>
            <person name="Rupp O."/>
            <person name="Brinkrolf K."/>
            <person name="Buerth C."/>
            <person name="Kunigo M."/>
            <person name="Schneider J."/>
            <person name="Jaenicke S."/>
            <person name="Goesmann A."/>
            <person name="Puehler A."/>
            <person name="Jaeger K.-E."/>
            <person name="Ernst J.F."/>
        </authorList>
    </citation>
    <scope>NUCLEOTIDE SEQUENCE [LARGE SCALE GENOMIC DNA]</scope>
    <source>
        <strain evidence="9">ATCC 18201 / CBS 1600 / BCRC 20928 / JCM 3617 / NBRC 0987 / NRRL Y-1542</strain>
    </source>
</reference>
<dbReference type="InterPro" id="IPR001952">
    <property type="entry name" value="Alkaline_phosphatase"/>
</dbReference>
<feature type="binding site" evidence="4">
    <location>
        <position position="331"/>
    </location>
    <ligand>
        <name>Zn(2+)</name>
        <dbReference type="ChEBI" id="CHEBI:29105"/>
        <label>2</label>
    </ligand>
</feature>
<dbReference type="EC" id="3.1.3.1" evidence="1"/>
<dbReference type="Gene3D" id="3.40.720.10">
    <property type="entry name" value="Alkaline Phosphatase, subunit A"/>
    <property type="match status" value="1"/>
</dbReference>
<dbReference type="OrthoDB" id="7392499at2759"/>
<dbReference type="EMBL" id="KV453928">
    <property type="protein sequence ID" value="ODV74308.1"/>
    <property type="molecule type" value="Genomic_DNA"/>
</dbReference>
<evidence type="ECO:0000313" key="8">
    <source>
        <dbReference type="EMBL" id="ODV74308.1"/>
    </source>
</evidence>
<evidence type="ECO:0000256" key="2">
    <source>
        <dbReference type="ARBA" id="ARBA00022553"/>
    </source>
</evidence>
<gene>
    <name evidence="7" type="ORF">BN1211_3704</name>
    <name evidence="8" type="ORF">CYBJADRAFT_149400</name>
</gene>
<comment type="cofactor">
    <cofactor evidence="4">
        <name>Mg(2+)</name>
        <dbReference type="ChEBI" id="CHEBI:18420"/>
    </cofactor>
    <text evidence="4">Binds 1 Mg(2+) ion.</text>
</comment>
<dbReference type="Proteomes" id="UP000038830">
    <property type="component" value="Unassembled WGS sequence"/>
</dbReference>
<feature type="binding site" evidence="4">
    <location>
        <position position="292"/>
    </location>
    <ligand>
        <name>Zn(2+)</name>
        <dbReference type="ChEBI" id="CHEBI:29105"/>
        <label>2</label>
    </ligand>
</feature>
<dbReference type="Gene3D" id="1.10.1200.140">
    <property type="entry name" value="Alkaline phosphatase, crown domain"/>
    <property type="match status" value="1"/>
</dbReference>
<evidence type="ECO:0000256" key="4">
    <source>
        <dbReference type="PIRSR" id="PIRSR601952-2"/>
    </source>
</evidence>
<evidence type="ECO:0000313" key="7">
    <source>
        <dbReference type="EMBL" id="CEP23177.1"/>
    </source>
</evidence>
<dbReference type="Proteomes" id="UP000094389">
    <property type="component" value="Unassembled WGS sequence"/>
</dbReference>
<dbReference type="SMART" id="SM00098">
    <property type="entry name" value="alkPPc"/>
    <property type="match status" value="1"/>
</dbReference>
<dbReference type="CDD" id="cd16012">
    <property type="entry name" value="ALP"/>
    <property type="match status" value="1"/>
</dbReference>
<feature type="binding site" evidence="4">
    <location>
        <position position="135"/>
    </location>
    <ligand>
        <name>Mg(2+)</name>
        <dbReference type="ChEBI" id="CHEBI:18420"/>
    </ligand>
</feature>
<dbReference type="PANTHER" id="PTHR11596:SF5">
    <property type="entry name" value="ALKALINE PHOSPHATASE"/>
    <property type="match status" value="1"/>
</dbReference>
<keyword evidence="4" id="KW-0460">Magnesium</keyword>
<organism evidence="7 9">
    <name type="scientific">Cyberlindnera jadinii (strain ATCC 18201 / CBS 1600 / BCRC 20928 / JCM 3617 / NBRC 0987 / NRRL Y-1542)</name>
    <name type="common">Torula yeast</name>
    <name type="synonym">Candida utilis</name>
    <dbReference type="NCBI Taxonomy" id="983966"/>
    <lineage>
        <taxon>Eukaryota</taxon>
        <taxon>Fungi</taxon>
        <taxon>Dikarya</taxon>
        <taxon>Ascomycota</taxon>
        <taxon>Saccharomycotina</taxon>
        <taxon>Saccharomycetes</taxon>
        <taxon>Phaffomycetales</taxon>
        <taxon>Phaffomycetaceae</taxon>
        <taxon>Cyberlindnera</taxon>
    </lineage>
</organism>
<dbReference type="EMBL" id="CDQK01000004">
    <property type="protein sequence ID" value="CEP23177.1"/>
    <property type="molecule type" value="Genomic_DNA"/>
</dbReference>